<name>A0A6I6K2Q4_9BACT</name>
<reference evidence="2 3" key="1">
    <citation type="submission" date="2019-11" db="EMBL/GenBank/DDBJ databases">
        <authorList>
            <person name="Zheng R.K."/>
            <person name="Sun C.M."/>
        </authorList>
    </citation>
    <scope>NUCLEOTIDE SEQUENCE [LARGE SCALE GENOMIC DNA]</scope>
    <source>
        <strain evidence="2 3">WC007</strain>
    </source>
</reference>
<keyword evidence="3" id="KW-1185">Reference proteome</keyword>
<dbReference type="SUPFAM" id="SSF47240">
    <property type="entry name" value="Ferritin-like"/>
    <property type="match status" value="1"/>
</dbReference>
<dbReference type="InterPro" id="IPR009078">
    <property type="entry name" value="Ferritin-like_SF"/>
</dbReference>
<evidence type="ECO:0000259" key="1">
    <source>
        <dbReference type="Pfam" id="PF09537"/>
    </source>
</evidence>
<gene>
    <name evidence="2" type="ORF">GM418_29700</name>
</gene>
<dbReference type="InterPro" id="IPR012347">
    <property type="entry name" value="Ferritin-like"/>
</dbReference>
<dbReference type="InterPro" id="IPR019052">
    <property type="entry name" value="DUF2383"/>
</dbReference>
<feature type="domain" description="DUF2383" evidence="1">
    <location>
        <begin position="6"/>
        <end position="114"/>
    </location>
</feature>
<dbReference type="Proteomes" id="UP000428260">
    <property type="component" value="Chromosome"/>
</dbReference>
<accession>A0A6I6K2Q4</accession>
<dbReference type="EMBL" id="CP046401">
    <property type="protein sequence ID" value="QGY47690.1"/>
    <property type="molecule type" value="Genomic_DNA"/>
</dbReference>
<dbReference type="Gene3D" id="1.20.1260.10">
    <property type="match status" value="1"/>
</dbReference>
<dbReference type="InterPro" id="IPR011971">
    <property type="entry name" value="CHP02284"/>
</dbReference>
<proteinExistence type="predicted"/>
<protein>
    <submittedName>
        <fullName evidence="2">PA2169 family four-helix-bundle protein</fullName>
    </submittedName>
</protein>
<dbReference type="Pfam" id="PF09537">
    <property type="entry name" value="DUF2383"/>
    <property type="match status" value="1"/>
</dbReference>
<dbReference type="AlphaFoldDB" id="A0A6I6K2Q4"/>
<evidence type="ECO:0000313" key="3">
    <source>
        <dbReference type="Proteomes" id="UP000428260"/>
    </source>
</evidence>
<dbReference type="RefSeq" id="WP_158871810.1">
    <property type="nucleotide sequence ID" value="NZ_CP046401.1"/>
</dbReference>
<evidence type="ECO:0000313" key="2">
    <source>
        <dbReference type="EMBL" id="QGY47690.1"/>
    </source>
</evidence>
<dbReference type="KEGG" id="mcos:GM418_29700"/>
<dbReference type="NCBIfam" id="TIGR02284">
    <property type="entry name" value="PA2169 family four-helix-bundle protein"/>
    <property type="match status" value="1"/>
</dbReference>
<sequence>MEKKDVKNDIQEIIDICKDGAEGYETAANNIEYSDVKTLFLRLSQQRKLFIEEIKNEALKMGMELDTSGTIKGFFHRIWLATKATFSSATNEKVIEESMTGEKAAVETYDKVLADSELPAYLREILAEQQRLVKVTINQLSELKKEVS</sequence>
<organism evidence="2 3">
    <name type="scientific">Maribellus comscasis</name>
    <dbReference type="NCBI Taxonomy" id="2681766"/>
    <lineage>
        <taxon>Bacteria</taxon>
        <taxon>Pseudomonadati</taxon>
        <taxon>Bacteroidota</taxon>
        <taxon>Bacteroidia</taxon>
        <taxon>Marinilabiliales</taxon>
        <taxon>Prolixibacteraceae</taxon>
        <taxon>Maribellus</taxon>
    </lineage>
</organism>